<dbReference type="Pfam" id="PF04773">
    <property type="entry name" value="FecR"/>
    <property type="match status" value="1"/>
</dbReference>
<dbReference type="InterPro" id="IPR012373">
    <property type="entry name" value="Ferrdict_sens_TM"/>
</dbReference>
<evidence type="ECO:0000259" key="3">
    <source>
        <dbReference type="Pfam" id="PF16344"/>
    </source>
</evidence>
<dbReference type="InterPro" id="IPR006860">
    <property type="entry name" value="FecR"/>
</dbReference>
<dbReference type="InterPro" id="IPR032508">
    <property type="entry name" value="FecR_C"/>
</dbReference>
<feature type="domain" description="FecR protein" evidence="2">
    <location>
        <begin position="177"/>
        <end position="271"/>
    </location>
</feature>
<evidence type="ECO:0000313" key="5">
    <source>
        <dbReference type="Proteomes" id="UP000279089"/>
    </source>
</evidence>
<dbReference type="GO" id="GO:0016989">
    <property type="term" value="F:sigma factor antagonist activity"/>
    <property type="evidence" value="ECO:0007669"/>
    <property type="project" value="TreeGrafter"/>
</dbReference>
<dbReference type="PIRSF" id="PIRSF018266">
    <property type="entry name" value="FecR"/>
    <property type="match status" value="1"/>
</dbReference>
<proteinExistence type="predicted"/>
<evidence type="ECO:0000259" key="2">
    <source>
        <dbReference type="Pfam" id="PF04773"/>
    </source>
</evidence>
<accession>A0A3N4MBJ1</accession>
<feature type="transmembrane region" description="Helical" evidence="1">
    <location>
        <begin position="82"/>
        <end position="100"/>
    </location>
</feature>
<dbReference type="Gene3D" id="3.55.50.30">
    <property type="match status" value="1"/>
</dbReference>
<reference evidence="5" key="1">
    <citation type="submission" date="2018-11" db="EMBL/GenBank/DDBJ databases">
        <title>Chitinophaga lutea sp.nov., isolate from arsenic contaminated soil.</title>
        <authorList>
            <person name="Zong Y."/>
        </authorList>
    </citation>
    <scope>NUCLEOTIDE SEQUENCE [LARGE SCALE GENOMIC DNA]</scope>
    <source>
        <strain evidence="5">YLT18</strain>
    </source>
</reference>
<dbReference type="Pfam" id="PF16344">
    <property type="entry name" value="FecR_C"/>
    <property type="match status" value="1"/>
</dbReference>
<protein>
    <submittedName>
        <fullName evidence="4">FecR family protein</fullName>
    </submittedName>
</protein>
<dbReference type="Gene3D" id="2.60.120.1440">
    <property type="match status" value="1"/>
</dbReference>
<sequence length="381" mass="41443">MLMQDHSTNERYRYLAQKQLQGTISPEESAELAAWLAYDDGLPLEVPPALAESADLHEKKILDAIERKIGWRKSGRIRMLRVAAAAAAVLLIAALAWWLARSSSTVPSPSFITQHENDRPPGGNRAVLTLGNGQRIVLDSSANGILFSQGGIQAVKLDSSALAYSTGSSPEEVQMHTLSTPVGGQFRITLSDGTGVWLNAASSLKFPSLFTGQDRQVEITGEAYFEVAPDKARPFKVAFNGNSVEVLGTHFNVMAYPDETKSKVTLLEGSVAVSNPSGRHLLKPGMQALIGNTITTRTANVEEAVAWKNGLFIFDNEDIQGIMRKLSRWYDVKPVYAAGMPGTTFSGTISRYSNVSGVLQMLELTESIRFELKDGTIQVSR</sequence>
<name>A0A3N4MBJ1_9BACT</name>
<keyword evidence="1" id="KW-1133">Transmembrane helix</keyword>
<keyword evidence="5" id="KW-1185">Reference proteome</keyword>
<dbReference type="PANTHER" id="PTHR30273:SF2">
    <property type="entry name" value="PROTEIN FECR"/>
    <property type="match status" value="1"/>
</dbReference>
<evidence type="ECO:0000313" key="4">
    <source>
        <dbReference type="EMBL" id="RPD41212.1"/>
    </source>
</evidence>
<keyword evidence="1" id="KW-0812">Transmembrane</keyword>
<comment type="caution">
    <text evidence="4">The sequence shown here is derived from an EMBL/GenBank/DDBJ whole genome shotgun (WGS) entry which is preliminary data.</text>
</comment>
<keyword evidence="1" id="KW-0472">Membrane</keyword>
<feature type="domain" description="Protein FecR C-terminal" evidence="3">
    <location>
        <begin position="312"/>
        <end position="378"/>
    </location>
</feature>
<dbReference type="EMBL" id="RMBX01000005">
    <property type="protein sequence ID" value="RPD41212.1"/>
    <property type="molecule type" value="Genomic_DNA"/>
</dbReference>
<dbReference type="PANTHER" id="PTHR30273">
    <property type="entry name" value="PERIPLASMIC SIGNAL SENSOR AND SIGMA FACTOR ACTIVATOR FECR-RELATED"/>
    <property type="match status" value="1"/>
</dbReference>
<dbReference type="Proteomes" id="UP000279089">
    <property type="component" value="Unassembled WGS sequence"/>
</dbReference>
<gene>
    <name evidence="4" type="ORF">EG028_11065</name>
</gene>
<evidence type="ECO:0000256" key="1">
    <source>
        <dbReference type="SAM" id="Phobius"/>
    </source>
</evidence>
<organism evidence="4 5">
    <name type="scientific">Chitinophaga barathri</name>
    <dbReference type="NCBI Taxonomy" id="1647451"/>
    <lineage>
        <taxon>Bacteria</taxon>
        <taxon>Pseudomonadati</taxon>
        <taxon>Bacteroidota</taxon>
        <taxon>Chitinophagia</taxon>
        <taxon>Chitinophagales</taxon>
        <taxon>Chitinophagaceae</taxon>
        <taxon>Chitinophaga</taxon>
    </lineage>
</organism>
<dbReference type="AlphaFoldDB" id="A0A3N4MBJ1"/>